<dbReference type="InterPro" id="IPR019321">
    <property type="entry name" value="Nucleoporin_Nup88"/>
</dbReference>
<evidence type="ECO:0000256" key="3">
    <source>
        <dbReference type="ARBA" id="ARBA00022816"/>
    </source>
</evidence>
<dbReference type="GO" id="GO:0005643">
    <property type="term" value="C:nuclear pore"/>
    <property type="evidence" value="ECO:0007669"/>
    <property type="project" value="UniProtKB-SubCell"/>
</dbReference>
<dbReference type="GeneID" id="39585324"/>
<evidence type="ECO:0000313" key="10">
    <source>
        <dbReference type="Proteomes" id="UP000279236"/>
    </source>
</evidence>
<reference evidence="9 10" key="1">
    <citation type="submission" date="2018-11" db="EMBL/GenBank/DDBJ databases">
        <title>Genome sequence of Apiotrichum porosum DSM 27194.</title>
        <authorList>
            <person name="Aliyu H."/>
            <person name="Gorte O."/>
            <person name="Ochsenreither K."/>
        </authorList>
    </citation>
    <scope>NUCLEOTIDE SEQUENCE [LARGE SCALE GENOMIC DNA]</scope>
    <source>
        <strain evidence="9 10">DSM 27194</strain>
    </source>
</reference>
<accession>A0A427YAS0</accession>
<dbReference type="Proteomes" id="UP000279236">
    <property type="component" value="Unassembled WGS sequence"/>
</dbReference>
<evidence type="ECO:0000256" key="8">
    <source>
        <dbReference type="SAM" id="MobiDB-lite"/>
    </source>
</evidence>
<protein>
    <submittedName>
        <fullName evidence="9">Uncharacterized protein</fullName>
    </submittedName>
</protein>
<dbReference type="PANTHER" id="PTHR13257">
    <property type="entry name" value="NUCLEOPORIN NUP84-RELATED"/>
    <property type="match status" value="1"/>
</dbReference>
<keyword evidence="6" id="KW-0906">Nuclear pore complex</keyword>
<dbReference type="GO" id="GO:0006406">
    <property type="term" value="P:mRNA export from nucleus"/>
    <property type="evidence" value="ECO:0007669"/>
    <property type="project" value="TreeGrafter"/>
</dbReference>
<dbReference type="AlphaFoldDB" id="A0A427YAS0"/>
<dbReference type="EMBL" id="RSCE01000001">
    <property type="protein sequence ID" value="RSH88249.1"/>
    <property type="molecule type" value="Genomic_DNA"/>
</dbReference>
<dbReference type="InterPro" id="IPR037700">
    <property type="entry name" value="NUP88/NUP82"/>
</dbReference>
<sequence length="831" mass="89356">MSPTLPFSLDTLRSHAIFVPPASSSTDDGWELVDSTSGGNLEDGLPAPKNARIAVRDKDLLVAFGREVRMANLGGEGWEVHNGAVGGYKTLKSPHLTFPIHQLVLNPTGRLIAVVGHHQIVVLVLPRAGFASTVGGDIPCRTFAVDEYQHSPSSTIAVTKVRWHPWAEDGNSLWVLTADGKLFEYDVVHPQDPVQTFNFLSDKSVSKFSAIDPLSQYATSFTFSEGSMDFAPLMVYALMANGDIYTMGPVLPLHAEVPVEYLQSLQAWVSARSDSLKSGEDGEEGSAERAALSGRAALQSQWVEAVVSQASKTSDETEAEEAPSPSKGRRGFGLRDATPAPPPPPSNRTPPPPGMVRVHPPHLTASGNPAPGVHRPLMRQGPLLYSPAPQEVGNGDDVDEQMATDLIVIRAGADSESTHRINVLAIAWSGGRVDLGVEVEPPEPRWVTSRDPSPGEVTLPLIESVLSSVPPGVEAEAFAANAPTFVQDTIHPDVVYVHHSFGVDAISVEPWATKLFSAGDDPLPSSDVACLVEAVPSKPIIGAITFCNITLGYGLLALATTGQLAAVEMDFRVKDVGIEAPPPSAPAPVVDADSDSLLQKAFDVAPLLKELSQPLDARSAVRKLPDSGKQITSIGPDHLRALAEAASQVRKRAEAVRSASSAVERRLDLDIREMTRQLKELSDSSSGIDQIRTRASANAERAHTMATYQVTLSRRLDAILSAMLSEYRPQIGDVERKWFDELERLRVRVSGGAGRRAPQGLAHKAQVLKEQLAVVKPLAEKAQAEAEANPSQAYGSKQLRPLETALSQRSDELARMMRRMEALTVKVEEAQ</sequence>
<evidence type="ECO:0000256" key="2">
    <source>
        <dbReference type="ARBA" id="ARBA00022448"/>
    </source>
</evidence>
<keyword evidence="5" id="KW-0811">Translocation</keyword>
<dbReference type="InterPro" id="IPR036322">
    <property type="entry name" value="WD40_repeat_dom_sf"/>
</dbReference>
<evidence type="ECO:0000256" key="5">
    <source>
        <dbReference type="ARBA" id="ARBA00023010"/>
    </source>
</evidence>
<evidence type="ECO:0000256" key="6">
    <source>
        <dbReference type="ARBA" id="ARBA00023132"/>
    </source>
</evidence>
<evidence type="ECO:0000256" key="4">
    <source>
        <dbReference type="ARBA" id="ARBA00022927"/>
    </source>
</evidence>
<dbReference type="GO" id="GO:0000056">
    <property type="term" value="P:ribosomal small subunit export from nucleus"/>
    <property type="evidence" value="ECO:0007669"/>
    <property type="project" value="InterPro"/>
</dbReference>
<proteinExistence type="predicted"/>
<dbReference type="OrthoDB" id="341482at2759"/>
<dbReference type="RefSeq" id="XP_028480457.1">
    <property type="nucleotide sequence ID" value="XM_028616600.1"/>
</dbReference>
<evidence type="ECO:0000313" key="9">
    <source>
        <dbReference type="EMBL" id="RSH88249.1"/>
    </source>
</evidence>
<comment type="subcellular location">
    <subcellularLocation>
        <location evidence="1">Nucleus</location>
        <location evidence="1">Nuclear pore complex</location>
    </subcellularLocation>
</comment>
<keyword evidence="4" id="KW-0653">Protein transport</keyword>
<evidence type="ECO:0000256" key="1">
    <source>
        <dbReference type="ARBA" id="ARBA00004567"/>
    </source>
</evidence>
<dbReference type="GO" id="GO:0006606">
    <property type="term" value="P:protein import into nucleus"/>
    <property type="evidence" value="ECO:0007669"/>
    <property type="project" value="TreeGrafter"/>
</dbReference>
<comment type="caution">
    <text evidence="9">The sequence shown here is derived from an EMBL/GenBank/DDBJ whole genome shotgun (WGS) entry which is preliminary data.</text>
</comment>
<organism evidence="9 10">
    <name type="scientific">Apiotrichum porosum</name>
    <dbReference type="NCBI Taxonomy" id="105984"/>
    <lineage>
        <taxon>Eukaryota</taxon>
        <taxon>Fungi</taxon>
        <taxon>Dikarya</taxon>
        <taxon>Basidiomycota</taxon>
        <taxon>Agaricomycotina</taxon>
        <taxon>Tremellomycetes</taxon>
        <taxon>Trichosporonales</taxon>
        <taxon>Trichosporonaceae</taxon>
        <taxon>Apiotrichum</taxon>
    </lineage>
</organism>
<keyword evidence="7" id="KW-0539">Nucleus</keyword>
<keyword evidence="2" id="KW-0813">Transport</keyword>
<dbReference type="PANTHER" id="PTHR13257:SF0">
    <property type="entry name" value="NUCLEAR PORE COMPLEX PROTEIN NUP88"/>
    <property type="match status" value="1"/>
</dbReference>
<keyword evidence="3" id="KW-0509">mRNA transport</keyword>
<gene>
    <name evidence="9" type="ORF">EHS24_000781</name>
</gene>
<feature type="compositionally biased region" description="Pro residues" evidence="8">
    <location>
        <begin position="339"/>
        <end position="354"/>
    </location>
</feature>
<name>A0A427YAS0_9TREE</name>
<dbReference type="GO" id="GO:0000055">
    <property type="term" value="P:ribosomal large subunit export from nucleus"/>
    <property type="evidence" value="ECO:0007669"/>
    <property type="project" value="InterPro"/>
</dbReference>
<dbReference type="SUPFAM" id="SSF50978">
    <property type="entry name" value="WD40 repeat-like"/>
    <property type="match status" value="1"/>
</dbReference>
<evidence type="ECO:0000256" key="7">
    <source>
        <dbReference type="ARBA" id="ARBA00023242"/>
    </source>
</evidence>
<dbReference type="STRING" id="105984.A0A427YAS0"/>
<feature type="region of interest" description="Disordered" evidence="8">
    <location>
        <begin position="307"/>
        <end position="388"/>
    </location>
</feature>
<dbReference type="GO" id="GO:0017056">
    <property type="term" value="F:structural constituent of nuclear pore"/>
    <property type="evidence" value="ECO:0007669"/>
    <property type="project" value="InterPro"/>
</dbReference>
<dbReference type="Pfam" id="PF10168">
    <property type="entry name" value="Nup88"/>
    <property type="match status" value="2"/>
</dbReference>
<keyword evidence="10" id="KW-1185">Reference proteome</keyword>